<dbReference type="InterPro" id="IPR047975">
    <property type="entry name" value="Heme_bind_FMP"/>
</dbReference>
<evidence type="ECO:0000313" key="2">
    <source>
        <dbReference type="Proteomes" id="UP000678545"/>
    </source>
</evidence>
<gene>
    <name evidence="1" type="ORF">KDM90_09720</name>
</gene>
<proteinExistence type="predicted"/>
<comment type="caution">
    <text evidence="1">The sequence shown here is derived from an EMBL/GenBank/DDBJ whole genome shotgun (WGS) entry which is preliminary data.</text>
</comment>
<sequence length="311" mass="33408">MLSNAIDLDNLPFRVQVLSEDNPSTATALGPLAGLVGTWQSQSGAGWNVIAVPATFPSEQNDQGFCLEVIPYLETLRFQAAVIVAGNRGPVVGGVQQDQVITGLIYEQTITSDCATDFCAQRGFPKGSEIHKETGMFLNIPNLNGGFDIGRLSIIPHGNSVLALGNAFVNDDGPVSIPFGTASIAPIGGNLGYAEGPQFTVPQFPEFNQSNPNSVLSDAVKNQILNKVTTLVLSTNNATGGILNIPFIQNNVNAVSMDCIFWIEEVQDGDASFMQLQYTQTVNLVFPRSNDPQKTPITWPHVDVNTMRKLD</sequence>
<dbReference type="InterPro" id="IPR012674">
    <property type="entry name" value="Calycin"/>
</dbReference>
<dbReference type="RefSeq" id="WP_212675389.1">
    <property type="nucleotide sequence ID" value="NZ_JAGSPJ010000003.1"/>
</dbReference>
<keyword evidence="2" id="KW-1185">Reference proteome</keyword>
<organism evidence="1 2">
    <name type="scientific">Undibacterium fentianense</name>
    <dbReference type="NCBI Taxonomy" id="2828728"/>
    <lineage>
        <taxon>Bacteria</taxon>
        <taxon>Pseudomonadati</taxon>
        <taxon>Pseudomonadota</taxon>
        <taxon>Betaproteobacteria</taxon>
        <taxon>Burkholderiales</taxon>
        <taxon>Oxalobacteraceae</taxon>
        <taxon>Undibacterium</taxon>
    </lineage>
</organism>
<dbReference type="Proteomes" id="UP000678545">
    <property type="component" value="Unassembled WGS sequence"/>
</dbReference>
<protein>
    <submittedName>
        <fullName evidence="1">Uncharacterized protein</fullName>
    </submittedName>
</protein>
<dbReference type="EMBL" id="JAGSPJ010000003">
    <property type="protein sequence ID" value="MBR7800275.1"/>
    <property type="molecule type" value="Genomic_DNA"/>
</dbReference>
<reference evidence="1" key="1">
    <citation type="submission" date="2021-04" db="EMBL/GenBank/DDBJ databases">
        <title>novel species isolated from subtropical streams in China.</title>
        <authorList>
            <person name="Lu H."/>
        </authorList>
    </citation>
    <scope>NUCLEOTIDE SEQUENCE</scope>
    <source>
        <strain evidence="1">FT137W</strain>
    </source>
</reference>
<dbReference type="AlphaFoldDB" id="A0A941E0P8"/>
<accession>A0A941E0P8</accession>
<dbReference type="Gene3D" id="2.40.128.20">
    <property type="match status" value="1"/>
</dbReference>
<name>A0A941E0P8_9BURK</name>
<dbReference type="NCBIfam" id="NF040572">
    <property type="entry name" value="heme_bind_FMP"/>
    <property type="match status" value="1"/>
</dbReference>
<evidence type="ECO:0000313" key="1">
    <source>
        <dbReference type="EMBL" id="MBR7800275.1"/>
    </source>
</evidence>